<evidence type="ECO:0000256" key="7">
    <source>
        <dbReference type="SAM" id="Coils"/>
    </source>
</evidence>
<comment type="subunit">
    <text evidence="5">Heterooligomer composed of large and small subunits.</text>
</comment>
<dbReference type="AlphaFoldDB" id="A0A1H6FF90"/>
<name>A0A1H6FF90_9GAMM</name>
<keyword evidence="4 5" id="KW-0269">Exonuclease</keyword>
<dbReference type="GO" id="GO:0009318">
    <property type="term" value="C:exodeoxyribonuclease VII complex"/>
    <property type="evidence" value="ECO:0007669"/>
    <property type="project" value="UniProtKB-UniRule"/>
</dbReference>
<dbReference type="Pfam" id="PF13742">
    <property type="entry name" value="tRNA_anti_2"/>
    <property type="match status" value="1"/>
</dbReference>
<evidence type="ECO:0000313" key="10">
    <source>
        <dbReference type="EMBL" id="SEH08732.1"/>
    </source>
</evidence>
<dbReference type="NCBIfam" id="TIGR00237">
    <property type="entry name" value="xseA"/>
    <property type="match status" value="1"/>
</dbReference>
<evidence type="ECO:0000256" key="3">
    <source>
        <dbReference type="ARBA" id="ARBA00022801"/>
    </source>
</evidence>
<organism evidence="10 11">
    <name type="scientific">Candidatus Venteria ishoeyi</name>
    <dbReference type="NCBI Taxonomy" id="1899563"/>
    <lineage>
        <taxon>Bacteria</taxon>
        <taxon>Pseudomonadati</taxon>
        <taxon>Pseudomonadota</taxon>
        <taxon>Gammaproteobacteria</taxon>
        <taxon>Thiotrichales</taxon>
        <taxon>Thiotrichaceae</taxon>
        <taxon>Venteria</taxon>
    </lineage>
</organism>
<evidence type="ECO:0000259" key="8">
    <source>
        <dbReference type="Pfam" id="PF02601"/>
    </source>
</evidence>
<dbReference type="OrthoDB" id="9802795at2"/>
<dbReference type="InterPro" id="IPR020579">
    <property type="entry name" value="Exonuc_VII_lsu_C"/>
</dbReference>
<dbReference type="RefSeq" id="WP_103922249.1">
    <property type="nucleotide sequence ID" value="NZ_FMSV02000556.1"/>
</dbReference>
<dbReference type="HAMAP" id="MF_00378">
    <property type="entry name" value="Exonuc_7_L"/>
    <property type="match status" value="1"/>
</dbReference>
<dbReference type="GO" id="GO:0008855">
    <property type="term" value="F:exodeoxyribonuclease VII activity"/>
    <property type="evidence" value="ECO:0007669"/>
    <property type="project" value="UniProtKB-UniRule"/>
</dbReference>
<keyword evidence="2 5" id="KW-0540">Nuclease</keyword>
<protein>
    <recommendedName>
        <fullName evidence="5">Exodeoxyribonuclease 7 large subunit</fullName>
        <ecNumber evidence="5">3.1.11.6</ecNumber>
    </recommendedName>
    <alternativeName>
        <fullName evidence="5">Exodeoxyribonuclease VII large subunit</fullName>
        <shortName evidence="5">Exonuclease VII large subunit</shortName>
    </alternativeName>
</protein>
<dbReference type="InterPro" id="IPR003753">
    <property type="entry name" value="Exonuc_VII_L"/>
</dbReference>
<keyword evidence="1 5" id="KW-0963">Cytoplasm</keyword>
<feature type="domain" description="OB-fold nucleic acid binding" evidence="9">
    <location>
        <begin position="7"/>
        <end position="100"/>
    </location>
</feature>
<dbReference type="Proteomes" id="UP000236724">
    <property type="component" value="Unassembled WGS sequence"/>
</dbReference>
<feature type="domain" description="Exonuclease VII large subunit C-terminal" evidence="8">
    <location>
        <begin position="123"/>
        <end position="436"/>
    </location>
</feature>
<dbReference type="CDD" id="cd04489">
    <property type="entry name" value="ExoVII_LU_OBF"/>
    <property type="match status" value="1"/>
</dbReference>
<evidence type="ECO:0000256" key="5">
    <source>
        <dbReference type="HAMAP-Rule" id="MF_00378"/>
    </source>
</evidence>
<keyword evidence="7" id="KW-0175">Coiled coil</keyword>
<evidence type="ECO:0000256" key="4">
    <source>
        <dbReference type="ARBA" id="ARBA00022839"/>
    </source>
</evidence>
<comment type="function">
    <text evidence="5">Bidirectionally degrades single-stranded DNA into large acid-insoluble oligonucleotides, which are then degraded further into small acid-soluble oligonucleotides.</text>
</comment>
<dbReference type="InterPro" id="IPR025824">
    <property type="entry name" value="OB-fold_nuc-bd_dom"/>
</dbReference>
<dbReference type="EMBL" id="FMSV02000556">
    <property type="protein sequence ID" value="SEH08732.1"/>
    <property type="molecule type" value="Genomic_DNA"/>
</dbReference>
<dbReference type="GO" id="GO:0003676">
    <property type="term" value="F:nucleic acid binding"/>
    <property type="evidence" value="ECO:0007669"/>
    <property type="project" value="InterPro"/>
</dbReference>
<dbReference type="GO" id="GO:0005737">
    <property type="term" value="C:cytoplasm"/>
    <property type="evidence" value="ECO:0007669"/>
    <property type="project" value="UniProtKB-SubCell"/>
</dbReference>
<dbReference type="GO" id="GO:0006308">
    <property type="term" value="P:DNA catabolic process"/>
    <property type="evidence" value="ECO:0007669"/>
    <property type="project" value="UniProtKB-UniRule"/>
</dbReference>
<comment type="catalytic activity">
    <reaction evidence="5 6">
        <text>Exonucleolytic cleavage in either 5'- to 3'- or 3'- to 5'-direction to yield nucleoside 5'-phosphates.</text>
        <dbReference type="EC" id="3.1.11.6"/>
    </reaction>
</comment>
<reference evidence="10 11" key="1">
    <citation type="submission" date="2016-10" db="EMBL/GenBank/DDBJ databases">
        <authorList>
            <person name="de Groot N.N."/>
        </authorList>
    </citation>
    <scope>NUCLEOTIDE SEQUENCE [LARGE SCALE GENOMIC DNA]</scope>
    <source>
        <strain evidence="10">MBHS1</strain>
    </source>
</reference>
<evidence type="ECO:0000256" key="1">
    <source>
        <dbReference type="ARBA" id="ARBA00022490"/>
    </source>
</evidence>
<accession>A0A1H6FF90</accession>
<evidence type="ECO:0000313" key="11">
    <source>
        <dbReference type="Proteomes" id="UP000236724"/>
    </source>
</evidence>
<dbReference type="EC" id="3.1.11.6" evidence="5"/>
<sequence>MQSRDILKVSELNQKARALLETQFPILWVEGEISNLARPASGHLYFSLKDAQAQVRCAMFRYRAQLNTCQPKNGLQVIVRARVSLYEGRGEFQLIVEHIQAAGEGLLQQRFAALKQRLLAEGLFEAAGKRPLPLLAQGIAIITSASGAAIHDVLSVLQRRFPAIPVYIYPVAVQGENAAGEIISALKKANASSLNDVILLTRGGGSLEDLWPFNDERLARTIASSRLPVVSAIGHETDFSISDFVADARAPTPSAAAELLSPDVSVWLDSFIRIEQNLIRQLKNKIQFLQQKQALLSARVQHPQSRLNDFSQCLDNFELRLHHAIHKTLQQNQYRLARQAQHLLDLQPAQQLESLSKQLDYLQARLLREIKQHLQTHQQAAANLGKRLDTVSPLATLQRGYSIVTDARAKKVLHRIEMIKTGQKLQIKFVDGVARCVVESKQIDEAST</sequence>
<feature type="coiled-coil region" evidence="7">
    <location>
        <begin position="272"/>
        <end position="299"/>
    </location>
</feature>
<comment type="similarity">
    <text evidence="5 6">Belongs to the XseA family.</text>
</comment>
<dbReference type="Pfam" id="PF02601">
    <property type="entry name" value="Exonuc_VII_L"/>
    <property type="match status" value="1"/>
</dbReference>
<comment type="subcellular location">
    <subcellularLocation>
        <location evidence="5 6">Cytoplasm</location>
    </subcellularLocation>
</comment>
<keyword evidence="3 5" id="KW-0378">Hydrolase</keyword>
<dbReference type="PANTHER" id="PTHR30008:SF0">
    <property type="entry name" value="EXODEOXYRIBONUCLEASE 7 LARGE SUBUNIT"/>
    <property type="match status" value="1"/>
</dbReference>
<gene>
    <name evidence="5 10" type="primary">xseA</name>
    <name evidence="10" type="ORF">MBHS_04624</name>
</gene>
<dbReference type="PANTHER" id="PTHR30008">
    <property type="entry name" value="EXODEOXYRIBONUCLEASE 7 LARGE SUBUNIT"/>
    <property type="match status" value="1"/>
</dbReference>
<evidence type="ECO:0000256" key="6">
    <source>
        <dbReference type="RuleBase" id="RU004355"/>
    </source>
</evidence>
<proteinExistence type="inferred from homology"/>
<keyword evidence="11" id="KW-1185">Reference proteome</keyword>
<evidence type="ECO:0000256" key="2">
    <source>
        <dbReference type="ARBA" id="ARBA00022722"/>
    </source>
</evidence>
<evidence type="ECO:0000259" key="9">
    <source>
        <dbReference type="Pfam" id="PF13742"/>
    </source>
</evidence>